<proteinExistence type="predicted"/>
<dbReference type="EMBL" id="JACCKS010000005">
    <property type="protein sequence ID" value="NZA37553.1"/>
    <property type="molecule type" value="Genomic_DNA"/>
</dbReference>
<name>A0A853JJK0_9FIRM</name>
<accession>A0A853JJK0</accession>
<dbReference type="RefSeq" id="WP_180493077.1">
    <property type="nucleotide sequence ID" value="NZ_JACCKS010000005.1"/>
</dbReference>
<dbReference type="Pfam" id="PF02492">
    <property type="entry name" value="cobW"/>
    <property type="match status" value="1"/>
</dbReference>
<sequence>MTKLMVIGGFLGAGKTTAMIEAAKTLKKIGNTVGLITNDQTDYLVDTQYVEYHDLEVTELTGSCFCCNYPGFADA</sequence>
<organism evidence="2 3">
    <name type="scientific">Eubacterium callanderi</name>
    <dbReference type="NCBI Taxonomy" id="53442"/>
    <lineage>
        <taxon>Bacteria</taxon>
        <taxon>Bacillati</taxon>
        <taxon>Bacillota</taxon>
        <taxon>Clostridia</taxon>
        <taxon>Eubacteriales</taxon>
        <taxon>Eubacteriaceae</taxon>
        <taxon>Eubacterium</taxon>
    </lineage>
</organism>
<dbReference type="InterPro" id="IPR027417">
    <property type="entry name" value="P-loop_NTPase"/>
</dbReference>
<dbReference type="SUPFAM" id="SSF52540">
    <property type="entry name" value="P-loop containing nucleoside triphosphate hydrolases"/>
    <property type="match status" value="1"/>
</dbReference>
<evidence type="ECO:0000313" key="2">
    <source>
        <dbReference type="EMBL" id="NZA37553.1"/>
    </source>
</evidence>
<evidence type="ECO:0000313" key="3">
    <source>
        <dbReference type="Proteomes" id="UP000586254"/>
    </source>
</evidence>
<evidence type="ECO:0000259" key="1">
    <source>
        <dbReference type="Pfam" id="PF02492"/>
    </source>
</evidence>
<gene>
    <name evidence="2" type="ORF">H0N91_05215</name>
</gene>
<comment type="caution">
    <text evidence="2">The sequence shown here is derived from an EMBL/GenBank/DDBJ whole genome shotgun (WGS) entry which is preliminary data.</text>
</comment>
<protein>
    <recommendedName>
        <fullName evidence="1">CobW/HypB/UreG nucleotide-binding domain-containing protein</fullName>
    </recommendedName>
</protein>
<reference evidence="2 3" key="1">
    <citation type="submission" date="2020-07" db="EMBL/GenBank/DDBJ databases">
        <title>Organ Donor 1.</title>
        <authorList>
            <person name="Marsh A.J."/>
            <person name="Azcarate-Peril M.A."/>
        </authorList>
    </citation>
    <scope>NUCLEOTIDE SEQUENCE [LARGE SCALE GENOMIC DNA]</scope>
    <source>
        <strain evidence="2 3">AMC0717</strain>
    </source>
</reference>
<feature type="domain" description="CobW/HypB/UreG nucleotide-binding" evidence="1">
    <location>
        <begin position="5"/>
        <end position="68"/>
    </location>
</feature>
<dbReference type="Gene3D" id="3.40.50.300">
    <property type="entry name" value="P-loop containing nucleotide triphosphate hydrolases"/>
    <property type="match status" value="1"/>
</dbReference>
<dbReference type="InterPro" id="IPR003495">
    <property type="entry name" value="CobW/HypB/UreG_nucleotide-bd"/>
</dbReference>
<dbReference type="Proteomes" id="UP000586254">
    <property type="component" value="Unassembled WGS sequence"/>
</dbReference>
<dbReference type="AlphaFoldDB" id="A0A853JJK0"/>